<keyword evidence="3" id="KW-1185">Reference proteome</keyword>
<feature type="region of interest" description="Disordered" evidence="1">
    <location>
        <begin position="156"/>
        <end position="185"/>
    </location>
</feature>
<sequence>MAGEAASCGAEGSRAGSAVAGERVSGVDVTGGAETGVCHGGADVGSAGGAETGACRGGAGVGSAGGAETGRAVGGGAVVPWLGGAEVGERADVWRDVAARGDTGSGSLAIDGAETGRVSSVSSGQLTGSDPPTAVALPGDSSNRVGVTCSRPEVGAGLGAGDPNHACGPSDGGPTRVEVCGTGGT</sequence>
<feature type="region of interest" description="Disordered" evidence="1">
    <location>
        <begin position="105"/>
        <end position="141"/>
    </location>
</feature>
<evidence type="ECO:0000313" key="2">
    <source>
        <dbReference type="EMBL" id="KUJ45750.1"/>
    </source>
</evidence>
<evidence type="ECO:0000313" key="3">
    <source>
        <dbReference type="Proteomes" id="UP000053246"/>
    </source>
</evidence>
<dbReference type="RefSeq" id="WP_043721584.1">
    <property type="nucleotide sequence ID" value="NZ_LMWI01000002.1"/>
</dbReference>
<feature type="compositionally biased region" description="Polar residues" evidence="1">
    <location>
        <begin position="117"/>
        <end position="130"/>
    </location>
</feature>
<reference evidence="2 3" key="1">
    <citation type="submission" date="2015-10" db="EMBL/GenBank/DDBJ databases">
        <authorList>
            <person name="Ju K.-S."/>
            <person name="Doroghazi J.R."/>
            <person name="Metcalf W.W."/>
        </authorList>
    </citation>
    <scope>NUCLEOTIDE SEQUENCE [LARGE SCALE GENOMIC DNA]</scope>
    <source>
        <strain evidence="2 3">NRRL B-24793</strain>
    </source>
</reference>
<feature type="compositionally biased region" description="Low complexity" evidence="1">
    <location>
        <begin position="1"/>
        <end position="18"/>
    </location>
</feature>
<proteinExistence type="predicted"/>
<comment type="caution">
    <text evidence="2">The sequence shown here is derived from an EMBL/GenBank/DDBJ whole genome shotgun (WGS) entry which is preliminary data.</text>
</comment>
<gene>
    <name evidence="2" type="ORF">ADL17_22265</name>
</gene>
<name>A0A9X0I2V2_9ACTN</name>
<dbReference type="EMBL" id="LMWI01000002">
    <property type="protein sequence ID" value="KUJ45750.1"/>
    <property type="molecule type" value="Genomic_DNA"/>
</dbReference>
<protein>
    <submittedName>
        <fullName evidence="2">Uncharacterized protein</fullName>
    </submittedName>
</protein>
<organism evidence="2 3">
    <name type="scientific">Micromonospora maris</name>
    <dbReference type="NCBI Taxonomy" id="1003110"/>
    <lineage>
        <taxon>Bacteria</taxon>
        <taxon>Bacillati</taxon>
        <taxon>Actinomycetota</taxon>
        <taxon>Actinomycetes</taxon>
        <taxon>Micromonosporales</taxon>
        <taxon>Micromonosporaceae</taxon>
        <taxon>Micromonospora</taxon>
    </lineage>
</organism>
<dbReference type="AlphaFoldDB" id="A0A9X0I2V2"/>
<feature type="region of interest" description="Disordered" evidence="1">
    <location>
        <begin position="1"/>
        <end position="21"/>
    </location>
</feature>
<accession>A0A9X0I2V2</accession>
<evidence type="ECO:0000256" key="1">
    <source>
        <dbReference type="SAM" id="MobiDB-lite"/>
    </source>
</evidence>
<dbReference type="Proteomes" id="UP000053246">
    <property type="component" value="Unassembled WGS sequence"/>
</dbReference>